<reference evidence="2" key="2">
    <citation type="submission" date="2020-05" db="UniProtKB">
        <authorList>
            <consortium name="EnsemblMetazoa"/>
        </authorList>
    </citation>
    <scope>IDENTIFICATION</scope>
</reference>
<name>A0A084WM51_ANOSI</name>
<proteinExistence type="predicted"/>
<evidence type="ECO:0000313" key="3">
    <source>
        <dbReference type="Proteomes" id="UP000030765"/>
    </source>
</evidence>
<accession>A0A084WM51</accession>
<sequence length="193" mass="20743">MPDRPVSTTIGSSLGRLLGLVRRPNGDAGYYDGYESLPQTDANDADGGCYSGYSGYSAVGDADGGCYSGYSGGVSTATGFTRSTSNDGYIRRIFSPFLTGSGSPKLENETLVSRWELKAGHGGTQKCQKIKQNLTTGEKPFADASRFKVSMKKKQLVHECQLRATQKKSDTGDLTQKIDCIFFCFALCFAGTF</sequence>
<dbReference type="VEuPathDB" id="VectorBase:ASIS015192"/>
<gene>
    <name evidence="1" type="ORF">ZHAS_00019346</name>
</gene>
<dbReference type="EMBL" id="ATLV01024388">
    <property type="status" value="NOT_ANNOTATED_CDS"/>
    <property type="molecule type" value="Genomic_DNA"/>
</dbReference>
<dbReference type="VEuPathDB" id="VectorBase:ASIC019346"/>
<evidence type="ECO:0000313" key="1">
    <source>
        <dbReference type="EMBL" id="KFB51295.1"/>
    </source>
</evidence>
<organism evidence="1">
    <name type="scientific">Anopheles sinensis</name>
    <name type="common">Mosquito</name>
    <dbReference type="NCBI Taxonomy" id="74873"/>
    <lineage>
        <taxon>Eukaryota</taxon>
        <taxon>Metazoa</taxon>
        <taxon>Ecdysozoa</taxon>
        <taxon>Arthropoda</taxon>
        <taxon>Hexapoda</taxon>
        <taxon>Insecta</taxon>
        <taxon>Pterygota</taxon>
        <taxon>Neoptera</taxon>
        <taxon>Endopterygota</taxon>
        <taxon>Diptera</taxon>
        <taxon>Nematocera</taxon>
        <taxon>Culicoidea</taxon>
        <taxon>Culicidae</taxon>
        <taxon>Anophelinae</taxon>
        <taxon>Anopheles</taxon>
    </lineage>
</organism>
<dbReference type="Proteomes" id="UP000030765">
    <property type="component" value="Unassembled WGS sequence"/>
</dbReference>
<keyword evidence="3" id="KW-1185">Reference proteome</keyword>
<dbReference type="AlphaFoldDB" id="A0A084WM51"/>
<evidence type="ECO:0000313" key="2">
    <source>
        <dbReference type="EnsemblMetazoa" id="ASIC019346-PA"/>
    </source>
</evidence>
<dbReference type="EnsemblMetazoa" id="ASIC019346-RA">
    <property type="protein sequence ID" value="ASIC019346-PA"/>
    <property type="gene ID" value="ASIC019346"/>
</dbReference>
<protein>
    <submittedName>
        <fullName evidence="1">Uncharacterized protein LOC100242601</fullName>
    </submittedName>
</protein>
<dbReference type="EMBL" id="KE525351">
    <property type="protein sequence ID" value="KFB51295.1"/>
    <property type="molecule type" value="Genomic_DNA"/>
</dbReference>
<reference evidence="1 3" key="1">
    <citation type="journal article" date="2014" name="BMC Genomics">
        <title>Genome sequence of Anopheles sinensis provides insight into genetics basis of mosquito competence for malaria parasites.</title>
        <authorList>
            <person name="Zhou D."/>
            <person name="Zhang D."/>
            <person name="Ding G."/>
            <person name="Shi L."/>
            <person name="Hou Q."/>
            <person name="Ye Y."/>
            <person name="Xu Y."/>
            <person name="Zhou H."/>
            <person name="Xiong C."/>
            <person name="Li S."/>
            <person name="Yu J."/>
            <person name="Hong S."/>
            <person name="Yu X."/>
            <person name="Zou P."/>
            <person name="Chen C."/>
            <person name="Chang X."/>
            <person name="Wang W."/>
            <person name="Lv Y."/>
            <person name="Sun Y."/>
            <person name="Ma L."/>
            <person name="Shen B."/>
            <person name="Zhu C."/>
        </authorList>
    </citation>
    <scope>NUCLEOTIDE SEQUENCE [LARGE SCALE GENOMIC DNA]</scope>
</reference>